<gene>
    <name evidence="2" type="ORF">ONB1V03_LOCUS1151</name>
</gene>
<dbReference type="AlphaFoldDB" id="A0A7R9QAW6"/>
<organism evidence="2">
    <name type="scientific">Oppiella nova</name>
    <dbReference type="NCBI Taxonomy" id="334625"/>
    <lineage>
        <taxon>Eukaryota</taxon>
        <taxon>Metazoa</taxon>
        <taxon>Ecdysozoa</taxon>
        <taxon>Arthropoda</taxon>
        <taxon>Chelicerata</taxon>
        <taxon>Arachnida</taxon>
        <taxon>Acari</taxon>
        <taxon>Acariformes</taxon>
        <taxon>Sarcoptiformes</taxon>
        <taxon>Oribatida</taxon>
        <taxon>Brachypylina</taxon>
        <taxon>Oppioidea</taxon>
        <taxon>Oppiidae</taxon>
        <taxon>Oppiella</taxon>
    </lineage>
</organism>
<dbReference type="InterPro" id="IPR029033">
    <property type="entry name" value="His_PPase_superfam"/>
</dbReference>
<dbReference type="EMBL" id="OC914988">
    <property type="protein sequence ID" value="CAD7637997.1"/>
    <property type="molecule type" value="Genomic_DNA"/>
</dbReference>
<protein>
    <recommendedName>
        <fullName evidence="4">Lysosomal acid phosphatase</fullName>
    </recommendedName>
</protein>
<dbReference type="SUPFAM" id="SSF53254">
    <property type="entry name" value="Phosphoglycerate mutase-like"/>
    <property type="match status" value="1"/>
</dbReference>
<dbReference type="InterPro" id="IPR050645">
    <property type="entry name" value="Histidine_acid_phosphatase"/>
</dbReference>
<keyword evidence="3" id="KW-1185">Reference proteome</keyword>
<dbReference type="OrthoDB" id="6413031at2759"/>
<evidence type="ECO:0000313" key="2">
    <source>
        <dbReference type="EMBL" id="CAD7637997.1"/>
    </source>
</evidence>
<dbReference type="PANTHER" id="PTHR11567">
    <property type="entry name" value="ACID PHOSPHATASE-RELATED"/>
    <property type="match status" value="1"/>
</dbReference>
<accession>A0A7R9QAW6</accession>
<evidence type="ECO:0000313" key="3">
    <source>
        <dbReference type="Proteomes" id="UP000728032"/>
    </source>
</evidence>
<proteinExistence type="inferred from homology"/>
<dbReference type="Gene3D" id="3.40.50.1240">
    <property type="entry name" value="Phosphoglycerate mutase-like"/>
    <property type="match status" value="1"/>
</dbReference>
<evidence type="ECO:0008006" key="4">
    <source>
        <dbReference type="Google" id="ProtNLM"/>
    </source>
</evidence>
<sequence length="370" mass="42432">MKHILHSLVIFMAYNDLFIHSSIGATVSSELKLIHRHGDRTPIQCYPTDPYSNDTYWADGWGELTPRGKQRMYGLGKYLRKRYQDFLSSNPREVQIRSSAADRCLESVALVMAGLYRPEGRWQWNNDLGHQWQPFPIQTEPRDVDGMLNSGSKCLAAEQELTRIHNSPEYLQYVDQSKDILNYVSSNTGLNITDLNGAEEVFDTLLIEKENGYPLPRWASDATTYEKLSQISDMTFYFDFSTQLVQRLRTGLLLKDIIKHMNETVNRKHDTQLALLLNALNVFDRKSPPFGSTIMIELRQSNGKPMIEMFYLNNTESEEPIALTLPNCMNATIECHFQQFVQSVNHLIPGDWNQECHNNDSLSLATNTGL</sequence>
<comment type="similarity">
    <text evidence="1">Belongs to the histidine acid phosphatase family.</text>
</comment>
<name>A0A7R9QAW6_9ACAR</name>
<dbReference type="GO" id="GO:0016791">
    <property type="term" value="F:phosphatase activity"/>
    <property type="evidence" value="ECO:0007669"/>
    <property type="project" value="TreeGrafter"/>
</dbReference>
<dbReference type="CDD" id="cd07061">
    <property type="entry name" value="HP_HAP_like"/>
    <property type="match status" value="1"/>
</dbReference>
<dbReference type="Pfam" id="PF00328">
    <property type="entry name" value="His_Phos_2"/>
    <property type="match status" value="1"/>
</dbReference>
<evidence type="ECO:0000256" key="1">
    <source>
        <dbReference type="ARBA" id="ARBA00005375"/>
    </source>
</evidence>
<dbReference type="PANTHER" id="PTHR11567:SF210">
    <property type="entry name" value="ACID PHOSPHATASE 5-RELATED"/>
    <property type="match status" value="1"/>
</dbReference>
<dbReference type="EMBL" id="CAJPVJ010000163">
    <property type="protein sequence ID" value="CAG2161546.1"/>
    <property type="molecule type" value="Genomic_DNA"/>
</dbReference>
<dbReference type="InterPro" id="IPR000560">
    <property type="entry name" value="His_Pase_clade-2"/>
</dbReference>
<dbReference type="Proteomes" id="UP000728032">
    <property type="component" value="Unassembled WGS sequence"/>
</dbReference>
<reference evidence="2" key="1">
    <citation type="submission" date="2020-11" db="EMBL/GenBank/DDBJ databases">
        <authorList>
            <person name="Tran Van P."/>
        </authorList>
    </citation>
    <scope>NUCLEOTIDE SEQUENCE</scope>
</reference>